<dbReference type="AlphaFoldDB" id="A0AAW6ZAX8"/>
<evidence type="ECO:0000313" key="5">
    <source>
        <dbReference type="Proteomes" id="UP001240589"/>
    </source>
</evidence>
<dbReference type="Proteomes" id="UP001240589">
    <property type="component" value="Unassembled WGS sequence"/>
</dbReference>
<feature type="transmembrane region" description="Helical" evidence="1">
    <location>
        <begin position="12"/>
        <end position="29"/>
    </location>
</feature>
<organism evidence="3 5">
    <name type="scientific">Neisseria mucosa</name>
    <dbReference type="NCBI Taxonomy" id="488"/>
    <lineage>
        <taxon>Bacteria</taxon>
        <taxon>Pseudomonadati</taxon>
        <taxon>Pseudomonadota</taxon>
        <taxon>Betaproteobacteria</taxon>
        <taxon>Neisseriales</taxon>
        <taxon>Neisseriaceae</taxon>
        <taxon>Neisseria</taxon>
    </lineage>
</organism>
<keyword evidence="1" id="KW-0472">Membrane</keyword>
<proteinExistence type="predicted"/>
<gene>
    <name evidence="2" type="ORF">A6J88_03855</name>
    <name evidence="3" type="ORF">QP792_11875</name>
</gene>
<dbReference type="RefSeq" id="WP_049226479.1">
    <property type="nucleotide sequence ID" value="NZ_CP020452.2"/>
</dbReference>
<reference evidence="4" key="1">
    <citation type="submission" date="2017-03" db="EMBL/GenBank/DDBJ databases">
        <title>FDA dAtabase for Regulatory Grade micrObial Sequences (FDA-ARGOS): Supporting development and validation of Infectious Disease Dx tests.</title>
        <authorList>
            <person name="Campos J."/>
            <person name="Goldberg B."/>
            <person name="Tallon L."/>
            <person name="Sadzewicz L."/>
            <person name="Sengamalay N."/>
            <person name="Ott S."/>
            <person name="Godinez A."/>
            <person name="Nagaraj S."/>
            <person name="Vyas G."/>
            <person name="Aluvathingal J."/>
            <person name="Nadendla S."/>
            <person name="Geyer C."/>
            <person name="Nandy P."/>
            <person name="Hobson J."/>
            <person name="Sichtig H."/>
        </authorList>
    </citation>
    <scope>NUCLEOTIDE SEQUENCE [LARGE SCALE GENOMIC DNA]</scope>
    <source>
        <strain evidence="4">FDAARGOS_260</strain>
    </source>
</reference>
<accession>A0AAW6ZAX8</accession>
<protein>
    <submittedName>
        <fullName evidence="3">Uncharacterized protein</fullName>
    </submittedName>
</protein>
<evidence type="ECO:0000313" key="2">
    <source>
        <dbReference type="EMBL" id="ARC50509.1"/>
    </source>
</evidence>
<dbReference type="EMBL" id="JASPBL010000119">
    <property type="protein sequence ID" value="MDK8362852.1"/>
    <property type="molecule type" value="Genomic_DNA"/>
</dbReference>
<evidence type="ECO:0000313" key="4">
    <source>
        <dbReference type="Proteomes" id="UP000191272"/>
    </source>
</evidence>
<evidence type="ECO:0000313" key="3">
    <source>
        <dbReference type="EMBL" id="MDK8362852.1"/>
    </source>
</evidence>
<keyword evidence="1" id="KW-1133">Transmembrane helix</keyword>
<keyword evidence="4" id="KW-1185">Reference proteome</keyword>
<feature type="transmembrane region" description="Helical" evidence="1">
    <location>
        <begin position="50"/>
        <end position="71"/>
    </location>
</feature>
<sequence>MINLPYVLTDIYGIWWIPFLVICCGALILGRFGLRRNPVVARRCLRAGSIALFCFIIGTLLAMSVINMLQWRSIWTIERPVKGVDRPYLAGIEDLSADARITVAVKSSERLSVSSPTQKFYWNDFPLTVLSLPEEYDWVLIPAEYGRVLRNKRTFSWQGKTCLSDGDFYFERRAKGSIGIRPEDFELTNCRTESDQSIIRTPQGIIRLLDSPRPKSDDEWPEQDSAGSVNIYHYYDGHDSWSENADGSPNGVALDLPVLQYSDGIDVRELRTDAENRLTAIVAEFNSLPNGRDSTREDMISIGKCRYYPASVILTDFTETEARWHFKIYDNDEYRQPAECAEQILPYRLGRGKLRG</sequence>
<dbReference type="EMBL" id="CP020452">
    <property type="protein sequence ID" value="ARC50509.1"/>
    <property type="molecule type" value="Genomic_DNA"/>
</dbReference>
<reference evidence="2" key="2">
    <citation type="submission" date="2017-12" db="EMBL/GenBank/DDBJ databases">
        <title>FDA dAtabase for Regulatory Grade micrObial Sequences (FDA-ARGOS): Supporting development and validation of Infectious Disease Dx tests.</title>
        <authorList>
            <person name="Campos J."/>
            <person name="Goldberg B."/>
            <person name="Tallon L."/>
            <person name="Sadzewicz L."/>
            <person name="Sengamalay N."/>
            <person name="Ott S."/>
            <person name="Godinez A."/>
            <person name="Nagaraj S."/>
            <person name="Vyas G."/>
            <person name="Aluvathingal J."/>
            <person name="Nadendla S."/>
            <person name="Geyer C."/>
            <person name="Nandy P."/>
            <person name="Hobson J."/>
            <person name="Sichtig H."/>
        </authorList>
    </citation>
    <scope>NUCLEOTIDE SEQUENCE</scope>
    <source>
        <strain evidence="2">FDAARGOS_260</strain>
    </source>
</reference>
<name>A0AAW6ZAX8_NEIMU</name>
<reference evidence="3" key="3">
    <citation type="submission" date="2023-05" db="EMBL/GenBank/DDBJ databases">
        <title>Genomic Catalog of Human Bladder Bacteria.</title>
        <authorList>
            <person name="Du J."/>
        </authorList>
    </citation>
    <scope>NUCLEOTIDE SEQUENCE</scope>
    <source>
        <strain evidence="3">UMB7974B</strain>
    </source>
</reference>
<dbReference type="Proteomes" id="UP000191272">
    <property type="component" value="Chromosome"/>
</dbReference>
<evidence type="ECO:0000256" key="1">
    <source>
        <dbReference type="SAM" id="Phobius"/>
    </source>
</evidence>
<keyword evidence="1" id="KW-0812">Transmembrane</keyword>